<organism evidence="3 4">
    <name type="scientific">Tautonia plasticadhaerens</name>
    <dbReference type="NCBI Taxonomy" id="2527974"/>
    <lineage>
        <taxon>Bacteria</taxon>
        <taxon>Pseudomonadati</taxon>
        <taxon>Planctomycetota</taxon>
        <taxon>Planctomycetia</taxon>
        <taxon>Isosphaerales</taxon>
        <taxon>Isosphaeraceae</taxon>
        <taxon>Tautonia</taxon>
    </lineage>
</organism>
<evidence type="ECO:0000313" key="3">
    <source>
        <dbReference type="EMBL" id="QDV36118.1"/>
    </source>
</evidence>
<dbReference type="Gene3D" id="3.60.10.10">
    <property type="entry name" value="Endonuclease/exonuclease/phosphatase"/>
    <property type="match status" value="1"/>
</dbReference>
<dbReference type="RefSeq" id="WP_145272173.1">
    <property type="nucleotide sequence ID" value="NZ_CP036426.1"/>
</dbReference>
<proteinExistence type="predicted"/>
<protein>
    <submittedName>
        <fullName evidence="3">Endonuclease/Exonuclease/phosphatase family protein</fullName>
    </submittedName>
</protein>
<dbReference type="AlphaFoldDB" id="A0A518H5N0"/>
<dbReference type="GO" id="GO:0004519">
    <property type="term" value="F:endonuclease activity"/>
    <property type="evidence" value="ECO:0007669"/>
    <property type="project" value="UniProtKB-KW"/>
</dbReference>
<evidence type="ECO:0000256" key="1">
    <source>
        <dbReference type="SAM" id="MobiDB-lite"/>
    </source>
</evidence>
<evidence type="ECO:0000313" key="4">
    <source>
        <dbReference type="Proteomes" id="UP000317835"/>
    </source>
</evidence>
<accession>A0A518H5N0</accession>
<keyword evidence="3" id="KW-0269">Exonuclease</keyword>
<dbReference type="InterPro" id="IPR036691">
    <property type="entry name" value="Endo/exonu/phosph_ase_sf"/>
</dbReference>
<gene>
    <name evidence="3" type="ORF">ElP_40310</name>
</gene>
<dbReference type="Pfam" id="PF03372">
    <property type="entry name" value="Exo_endo_phos"/>
    <property type="match status" value="1"/>
</dbReference>
<keyword evidence="3" id="KW-0255">Endonuclease</keyword>
<sequence>MAIADPGPMTTPGPAPPRPPRRMRRGLPLAVAAALPALVHPTARLLARADWKADLLTHFQVPALAASILGAVAMGTLGKNRWAAAALAALAVSQAAAVLRYDLSGNPVAPGPGGTPRLKVLMANVLATNDDHRALLDLIRRERPDVVALVEFSARWRRAMGPLRASHPHRIEVPGGARGVALYSTRPILESPAPAVVRPLGDGNPALVATLEFGGEPTHLWILHPPSPIGGDGRGRGRAEFLELARMIARRPGPTLVVGDMNRTDGSPTFADFLRASRLRDSRLGFGRQPSWPVDLPYRIPIDHAFVSPGLAVVDRRLGPPIGSDHRPLLVELAPAGAGAGEGLGAGRARARTTSAAQRSASASSPP</sequence>
<keyword evidence="3" id="KW-0378">Hydrolase</keyword>
<reference evidence="3 4" key="1">
    <citation type="submission" date="2019-02" db="EMBL/GenBank/DDBJ databases">
        <title>Deep-cultivation of Planctomycetes and their phenomic and genomic characterization uncovers novel biology.</title>
        <authorList>
            <person name="Wiegand S."/>
            <person name="Jogler M."/>
            <person name="Boedeker C."/>
            <person name="Pinto D."/>
            <person name="Vollmers J."/>
            <person name="Rivas-Marin E."/>
            <person name="Kohn T."/>
            <person name="Peeters S.H."/>
            <person name="Heuer A."/>
            <person name="Rast P."/>
            <person name="Oberbeckmann S."/>
            <person name="Bunk B."/>
            <person name="Jeske O."/>
            <person name="Meyerdierks A."/>
            <person name="Storesund J.E."/>
            <person name="Kallscheuer N."/>
            <person name="Luecker S."/>
            <person name="Lage O.M."/>
            <person name="Pohl T."/>
            <person name="Merkel B.J."/>
            <person name="Hornburger P."/>
            <person name="Mueller R.-W."/>
            <person name="Bruemmer F."/>
            <person name="Labrenz M."/>
            <person name="Spormann A.M."/>
            <person name="Op den Camp H."/>
            <person name="Overmann J."/>
            <person name="Amann R."/>
            <person name="Jetten M.S.M."/>
            <person name="Mascher T."/>
            <person name="Medema M.H."/>
            <person name="Devos D.P."/>
            <person name="Kaster A.-K."/>
            <person name="Ovreas L."/>
            <person name="Rohde M."/>
            <person name="Galperin M.Y."/>
            <person name="Jogler C."/>
        </authorList>
    </citation>
    <scope>NUCLEOTIDE SEQUENCE [LARGE SCALE GENOMIC DNA]</scope>
    <source>
        <strain evidence="3 4">ElP</strain>
    </source>
</reference>
<feature type="region of interest" description="Disordered" evidence="1">
    <location>
        <begin position="1"/>
        <end position="23"/>
    </location>
</feature>
<dbReference type="OrthoDB" id="9796594at2"/>
<feature type="compositionally biased region" description="Pro residues" evidence="1">
    <location>
        <begin position="9"/>
        <end position="18"/>
    </location>
</feature>
<feature type="compositionally biased region" description="Low complexity" evidence="1">
    <location>
        <begin position="352"/>
        <end position="367"/>
    </location>
</feature>
<dbReference type="InterPro" id="IPR005135">
    <property type="entry name" value="Endo/exonuclease/phosphatase"/>
</dbReference>
<dbReference type="SUPFAM" id="SSF56219">
    <property type="entry name" value="DNase I-like"/>
    <property type="match status" value="1"/>
</dbReference>
<feature type="domain" description="Endonuclease/exonuclease/phosphatase" evidence="2">
    <location>
        <begin position="124"/>
        <end position="326"/>
    </location>
</feature>
<dbReference type="GO" id="GO:0004527">
    <property type="term" value="F:exonuclease activity"/>
    <property type="evidence" value="ECO:0007669"/>
    <property type="project" value="UniProtKB-KW"/>
</dbReference>
<dbReference type="EMBL" id="CP036426">
    <property type="protein sequence ID" value="QDV36118.1"/>
    <property type="molecule type" value="Genomic_DNA"/>
</dbReference>
<dbReference type="Proteomes" id="UP000317835">
    <property type="component" value="Chromosome"/>
</dbReference>
<feature type="region of interest" description="Disordered" evidence="1">
    <location>
        <begin position="341"/>
        <end position="367"/>
    </location>
</feature>
<name>A0A518H5N0_9BACT</name>
<evidence type="ECO:0000259" key="2">
    <source>
        <dbReference type="Pfam" id="PF03372"/>
    </source>
</evidence>
<dbReference type="KEGG" id="tpla:ElP_40310"/>
<keyword evidence="4" id="KW-1185">Reference proteome</keyword>
<keyword evidence="3" id="KW-0540">Nuclease</keyword>